<evidence type="ECO:0000256" key="4">
    <source>
        <dbReference type="ARBA" id="ARBA00052669"/>
    </source>
</evidence>
<feature type="region of interest" description="Disordered" evidence="7">
    <location>
        <begin position="414"/>
        <end position="436"/>
    </location>
</feature>
<reference evidence="9" key="1">
    <citation type="submission" date="2020-06" db="EMBL/GenBank/DDBJ databases">
        <title>Genomes of multiple members of Pneumocystis genus reveal paths to human pathogen Pneumocystis jirovecii.</title>
        <authorList>
            <person name="Cisse O.H."/>
            <person name="Ma L."/>
            <person name="Dekker J."/>
            <person name="Khil P."/>
            <person name="Jo J."/>
            <person name="Brenchley J."/>
            <person name="Blair R."/>
            <person name="Pahar B."/>
            <person name="Chabe M."/>
            <person name="Van Rompay K.A."/>
            <person name="Keesler R."/>
            <person name="Sukura A."/>
            <person name="Hirsch V."/>
            <person name="Kutty G."/>
            <person name="Liu Y."/>
            <person name="Peng L."/>
            <person name="Chen J."/>
            <person name="Song J."/>
            <person name="Weissenbacher-Lang C."/>
            <person name="Xu J."/>
            <person name="Upham N.S."/>
            <person name="Stajich J.E."/>
            <person name="Cuomo C.A."/>
            <person name="Cushion M.T."/>
            <person name="Kovacs J.A."/>
        </authorList>
    </citation>
    <scope>NUCLEOTIDE SEQUENCE</scope>
    <source>
        <strain evidence="9">2A</strain>
    </source>
</reference>
<evidence type="ECO:0000259" key="8">
    <source>
        <dbReference type="Pfam" id="PF01591"/>
    </source>
</evidence>
<dbReference type="GO" id="GO:0006000">
    <property type="term" value="P:fructose metabolic process"/>
    <property type="evidence" value="ECO:0007669"/>
    <property type="project" value="InterPro"/>
</dbReference>
<comment type="catalytic activity">
    <reaction evidence="4">
        <text>beta-D-fructose 6-phosphate + ATP = beta-D-fructose 2,6-bisphosphate + ADP + H(+)</text>
        <dbReference type="Rhea" id="RHEA:15653"/>
        <dbReference type="ChEBI" id="CHEBI:15378"/>
        <dbReference type="ChEBI" id="CHEBI:30616"/>
        <dbReference type="ChEBI" id="CHEBI:57634"/>
        <dbReference type="ChEBI" id="CHEBI:58579"/>
        <dbReference type="ChEBI" id="CHEBI:456216"/>
        <dbReference type="EC" id="2.7.1.105"/>
    </reaction>
</comment>
<name>A0A899G1H4_9ASCO</name>
<dbReference type="SMART" id="SM00855">
    <property type="entry name" value="PGAM"/>
    <property type="match status" value="1"/>
</dbReference>
<dbReference type="Gene3D" id="3.40.50.1240">
    <property type="entry name" value="Phosphoglycerate mutase-like"/>
    <property type="match status" value="1"/>
</dbReference>
<evidence type="ECO:0000256" key="2">
    <source>
        <dbReference type="ARBA" id="ARBA00022741"/>
    </source>
</evidence>
<dbReference type="PIRSF" id="PIRSF000709">
    <property type="entry name" value="6PFK_2-Ptase"/>
    <property type="match status" value="1"/>
</dbReference>
<proteinExistence type="predicted"/>
<evidence type="ECO:0000313" key="10">
    <source>
        <dbReference type="Proteomes" id="UP000663699"/>
    </source>
</evidence>
<dbReference type="PROSITE" id="PS00175">
    <property type="entry name" value="PG_MUTASE"/>
    <property type="match status" value="1"/>
</dbReference>
<dbReference type="GO" id="GO:0006003">
    <property type="term" value="P:fructose 2,6-bisphosphate metabolic process"/>
    <property type="evidence" value="ECO:0007669"/>
    <property type="project" value="InterPro"/>
</dbReference>
<dbReference type="Proteomes" id="UP000663699">
    <property type="component" value="Chromosome 6"/>
</dbReference>
<dbReference type="EMBL" id="CP054537">
    <property type="protein sequence ID" value="QSL65329.1"/>
    <property type="molecule type" value="Genomic_DNA"/>
</dbReference>
<keyword evidence="2" id="KW-0547">Nucleotide-binding</keyword>
<protein>
    <recommendedName>
        <fullName evidence="1">6-phosphofructo-2-kinase</fullName>
        <ecNumber evidence="1">2.7.1.105</ecNumber>
    </recommendedName>
</protein>
<dbReference type="AlphaFoldDB" id="A0A899G1H4"/>
<dbReference type="PRINTS" id="PR00991">
    <property type="entry name" value="6PFRUCTKNASE"/>
</dbReference>
<accession>A0A899G1H4</accession>
<organism evidence="9 10">
    <name type="scientific">Pneumocystis wakefieldiae</name>
    <dbReference type="NCBI Taxonomy" id="38082"/>
    <lineage>
        <taxon>Eukaryota</taxon>
        <taxon>Fungi</taxon>
        <taxon>Dikarya</taxon>
        <taxon>Ascomycota</taxon>
        <taxon>Taphrinomycotina</taxon>
        <taxon>Pneumocystomycetes</taxon>
        <taxon>Pneumocystaceae</taxon>
        <taxon>Pneumocystis</taxon>
    </lineage>
</organism>
<evidence type="ECO:0000256" key="1">
    <source>
        <dbReference type="ARBA" id="ARBA00012130"/>
    </source>
</evidence>
<dbReference type="Pfam" id="PF01591">
    <property type="entry name" value="6PF2K"/>
    <property type="match status" value="1"/>
</dbReference>
<evidence type="ECO:0000256" key="3">
    <source>
        <dbReference type="ARBA" id="ARBA00022840"/>
    </source>
</evidence>
<dbReference type="GO" id="GO:0005829">
    <property type="term" value="C:cytosol"/>
    <property type="evidence" value="ECO:0007669"/>
    <property type="project" value="TreeGrafter"/>
</dbReference>
<evidence type="ECO:0000256" key="5">
    <source>
        <dbReference type="ARBA" id="ARBA00053562"/>
    </source>
</evidence>
<dbReference type="Pfam" id="PF00300">
    <property type="entry name" value="His_Phos_1"/>
    <property type="match status" value="1"/>
</dbReference>
<dbReference type="EC" id="2.7.1.105" evidence="1"/>
<comment type="function">
    <text evidence="5">Synthesis of fructose 2,6-bisphosphate.</text>
</comment>
<dbReference type="CDD" id="cd07067">
    <property type="entry name" value="HP_PGM_like"/>
    <property type="match status" value="1"/>
</dbReference>
<dbReference type="GO" id="GO:0003873">
    <property type="term" value="F:6-phosphofructo-2-kinase activity"/>
    <property type="evidence" value="ECO:0007669"/>
    <property type="project" value="UniProtKB-EC"/>
</dbReference>
<dbReference type="OrthoDB" id="267323at2759"/>
<dbReference type="GO" id="GO:0004331">
    <property type="term" value="F:fructose-2,6-bisphosphate 2-phosphatase activity"/>
    <property type="evidence" value="ECO:0007669"/>
    <property type="project" value="TreeGrafter"/>
</dbReference>
<feature type="compositionally biased region" description="Polar residues" evidence="7">
    <location>
        <begin position="424"/>
        <end position="436"/>
    </location>
</feature>
<keyword evidence="3" id="KW-0067">ATP-binding</keyword>
<dbReference type="InterPro" id="IPR027417">
    <property type="entry name" value="P-loop_NTPase"/>
</dbReference>
<keyword evidence="10" id="KW-1185">Reference proteome</keyword>
<dbReference type="PANTHER" id="PTHR10606:SF44">
    <property type="entry name" value="6-PHOSPHOFRUCTO 2-KINASE_FRUCTOSE 2,6-BISPHOSPHATASE LONG FORM"/>
    <property type="match status" value="1"/>
</dbReference>
<sequence>MARIYPVLSTDTRICVCTVGLPARGKTYIAEKVRRYLTWLSIPTKTFNVGNYRRRLSIPFPLAEFFNPKNAVGEEARRKAAEAALTDMMIWFKQESGIVGILDATNSTKKRRQWIRSVCEENNVLCMFVESICNDEKIIMNNIMAVKLSSPDYRGQDSEKSASDFLKRIKYYEQAYQPLDDEDFSYVKLIDVGKKVIINRIQDYLQSKIVYYLMNLHIKPRSIWLSRHGESEFNLHGIIGGDSSLSSRGLHYAKELPNILQKSLGDAPLIVWTSTMKRTIETAKYLPYKKLEWKALDELSAGIFDGMSYEELKVLFPDELNSRQDDKFNYRYSGGESYRDVIARLEPVIMELERQGNVLIISHQAILRCIYGYYHDLDQEVFPFVDIPLHTVLKLTQAPYSTFEERLTTTIPAVSTHRPKKLKSSGNQSENSLNPA</sequence>
<dbReference type="InterPro" id="IPR013079">
    <property type="entry name" value="6Phosfructo_kin"/>
</dbReference>
<feature type="binding site" evidence="6">
    <location>
        <begin position="227"/>
        <end position="234"/>
    </location>
    <ligand>
        <name>substrate</name>
    </ligand>
</feature>
<dbReference type="InterPro" id="IPR013078">
    <property type="entry name" value="His_Pase_superF_clade-1"/>
</dbReference>
<dbReference type="FunFam" id="3.40.50.300:FF:000644">
    <property type="entry name" value="GpmB, Fructose-2,6-bisphosphatase"/>
    <property type="match status" value="1"/>
</dbReference>
<feature type="binding site" evidence="6">
    <location>
        <position position="278"/>
    </location>
    <ligand>
        <name>substrate</name>
    </ligand>
</feature>
<dbReference type="GO" id="GO:0005524">
    <property type="term" value="F:ATP binding"/>
    <property type="evidence" value="ECO:0007669"/>
    <property type="project" value="UniProtKB-KW"/>
</dbReference>
<evidence type="ECO:0000256" key="6">
    <source>
        <dbReference type="PIRSR" id="PIRSR613078-2"/>
    </source>
</evidence>
<dbReference type="InterPro" id="IPR001345">
    <property type="entry name" value="PG/BPGM_mutase_AS"/>
</dbReference>
<feature type="domain" description="6-phosphofructo-2-kinase" evidence="8">
    <location>
        <begin position="10"/>
        <end position="220"/>
    </location>
</feature>
<evidence type="ECO:0000256" key="7">
    <source>
        <dbReference type="SAM" id="MobiDB-lite"/>
    </source>
</evidence>
<dbReference type="InterPro" id="IPR003094">
    <property type="entry name" value="6Pfruct_kin"/>
</dbReference>
<gene>
    <name evidence="9" type="ORF">MERGE_002639</name>
</gene>
<dbReference type="SUPFAM" id="SSF53254">
    <property type="entry name" value="Phosphoglycerate mutase-like"/>
    <property type="match status" value="1"/>
</dbReference>
<dbReference type="SUPFAM" id="SSF52540">
    <property type="entry name" value="P-loop containing nucleoside triphosphate hydrolases"/>
    <property type="match status" value="1"/>
</dbReference>
<dbReference type="InterPro" id="IPR029033">
    <property type="entry name" value="His_PPase_superfam"/>
</dbReference>
<dbReference type="PANTHER" id="PTHR10606">
    <property type="entry name" value="6-PHOSPHOFRUCTO-2-KINASE/FRUCTOSE-2,6-BISPHOSPHATASE"/>
    <property type="match status" value="1"/>
</dbReference>
<dbReference type="Gene3D" id="3.40.50.300">
    <property type="entry name" value="P-loop containing nucleotide triphosphate hydrolases"/>
    <property type="match status" value="1"/>
</dbReference>
<evidence type="ECO:0000313" key="9">
    <source>
        <dbReference type="EMBL" id="QSL65329.1"/>
    </source>
</evidence>